<dbReference type="Pfam" id="PF01844">
    <property type="entry name" value="HNH"/>
    <property type="match status" value="1"/>
</dbReference>
<dbReference type="Gene3D" id="1.10.30.50">
    <property type="match status" value="1"/>
</dbReference>
<dbReference type="GO" id="GO:0003676">
    <property type="term" value="F:nucleic acid binding"/>
    <property type="evidence" value="ECO:0007669"/>
    <property type="project" value="InterPro"/>
</dbReference>
<evidence type="ECO:0000313" key="3">
    <source>
        <dbReference type="EMBL" id="KAF2461673.1"/>
    </source>
</evidence>
<name>A0A6A6PE21_9PEZI</name>
<dbReference type="InterPro" id="IPR002711">
    <property type="entry name" value="HNH"/>
</dbReference>
<gene>
    <name evidence="3" type="ORF">BDY21DRAFT_376553</name>
</gene>
<dbReference type="PANTHER" id="PTHR37827:SF1">
    <property type="entry name" value="HNH DOMAIN-CONTAINING PROTEIN"/>
    <property type="match status" value="1"/>
</dbReference>
<dbReference type="AlphaFoldDB" id="A0A6A6PE21"/>
<dbReference type="CDD" id="cd00085">
    <property type="entry name" value="HNHc"/>
    <property type="match status" value="1"/>
</dbReference>
<feature type="domain" description="HNH" evidence="2">
    <location>
        <begin position="175"/>
        <end position="226"/>
    </location>
</feature>
<dbReference type="GO" id="GO:0008270">
    <property type="term" value="F:zinc ion binding"/>
    <property type="evidence" value="ECO:0007669"/>
    <property type="project" value="InterPro"/>
</dbReference>
<accession>A0A6A6PE21</accession>
<dbReference type="GO" id="GO:0004519">
    <property type="term" value="F:endonuclease activity"/>
    <property type="evidence" value="ECO:0007669"/>
    <property type="project" value="InterPro"/>
</dbReference>
<dbReference type="InterPro" id="IPR003615">
    <property type="entry name" value="HNH_nuc"/>
</dbReference>
<dbReference type="Proteomes" id="UP000799766">
    <property type="component" value="Unassembled WGS sequence"/>
</dbReference>
<dbReference type="EMBL" id="MU001671">
    <property type="protein sequence ID" value="KAF2461673.1"/>
    <property type="molecule type" value="Genomic_DNA"/>
</dbReference>
<feature type="compositionally biased region" description="Basic residues" evidence="1">
    <location>
        <begin position="36"/>
        <end position="47"/>
    </location>
</feature>
<dbReference type="PANTHER" id="PTHR37827">
    <property type="entry name" value="TUDOR DOMAIN-CONTAINING PROTEIN"/>
    <property type="match status" value="1"/>
</dbReference>
<evidence type="ECO:0000256" key="1">
    <source>
        <dbReference type="SAM" id="MobiDB-lite"/>
    </source>
</evidence>
<evidence type="ECO:0000259" key="2">
    <source>
        <dbReference type="Pfam" id="PF01844"/>
    </source>
</evidence>
<keyword evidence="4" id="KW-1185">Reference proteome</keyword>
<reference evidence="3" key="1">
    <citation type="journal article" date="2020" name="Stud. Mycol.">
        <title>101 Dothideomycetes genomes: a test case for predicting lifestyles and emergence of pathogens.</title>
        <authorList>
            <person name="Haridas S."/>
            <person name="Albert R."/>
            <person name="Binder M."/>
            <person name="Bloem J."/>
            <person name="Labutti K."/>
            <person name="Salamov A."/>
            <person name="Andreopoulos B."/>
            <person name="Baker S."/>
            <person name="Barry K."/>
            <person name="Bills G."/>
            <person name="Bluhm B."/>
            <person name="Cannon C."/>
            <person name="Castanera R."/>
            <person name="Culley D."/>
            <person name="Daum C."/>
            <person name="Ezra D."/>
            <person name="Gonzalez J."/>
            <person name="Henrissat B."/>
            <person name="Kuo A."/>
            <person name="Liang C."/>
            <person name="Lipzen A."/>
            <person name="Lutzoni F."/>
            <person name="Magnuson J."/>
            <person name="Mondo S."/>
            <person name="Nolan M."/>
            <person name="Ohm R."/>
            <person name="Pangilinan J."/>
            <person name="Park H.-J."/>
            <person name="Ramirez L."/>
            <person name="Alfaro M."/>
            <person name="Sun H."/>
            <person name="Tritt A."/>
            <person name="Yoshinaga Y."/>
            <person name="Zwiers L.-H."/>
            <person name="Turgeon B."/>
            <person name="Goodwin S."/>
            <person name="Spatafora J."/>
            <person name="Crous P."/>
            <person name="Grigoriev I."/>
        </authorList>
    </citation>
    <scope>NUCLEOTIDE SEQUENCE</scope>
    <source>
        <strain evidence="3">ATCC 16933</strain>
    </source>
</reference>
<organism evidence="3 4">
    <name type="scientific">Lineolata rhizophorae</name>
    <dbReference type="NCBI Taxonomy" id="578093"/>
    <lineage>
        <taxon>Eukaryota</taxon>
        <taxon>Fungi</taxon>
        <taxon>Dikarya</taxon>
        <taxon>Ascomycota</taxon>
        <taxon>Pezizomycotina</taxon>
        <taxon>Dothideomycetes</taxon>
        <taxon>Dothideomycetes incertae sedis</taxon>
        <taxon>Lineolatales</taxon>
        <taxon>Lineolataceae</taxon>
        <taxon>Lineolata</taxon>
    </lineage>
</organism>
<proteinExistence type="predicted"/>
<feature type="region of interest" description="Disordered" evidence="1">
    <location>
        <begin position="36"/>
        <end position="60"/>
    </location>
</feature>
<protein>
    <recommendedName>
        <fullName evidence="2">HNH domain-containing protein</fullName>
    </recommendedName>
</protein>
<feature type="compositionally biased region" description="Basic and acidic residues" evidence="1">
    <location>
        <begin position="48"/>
        <end position="57"/>
    </location>
</feature>
<sequence length="264" mass="29267">MSLHAMPEEEHANYKAFRDCVSDLVVRQLATVPTKNCRRTTKGRKNEKKQPNTEHVPEISGDLSSDAEELSEFIDYLALEIFTSLPPSLRTLTHSTFKANTALSAEYADPLPPTTLARIASALAPSVPDSLAAYSLLPACSSSDPVPFLSPILTAYIAHVTTPPPASRATRASACELCARDWIPLTYHHLIPRAAHAKAVKRGWHGEDALGNVAWLCRACHSMVHHVAGNEELARELYTVERLKGREEVRKFAEWVGRVRWKAR</sequence>
<dbReference type="OrthoDB" id="4850648at2759"/>
<evidence type="ECO:0000313" key="4">
    <source>
        <dbReference type="Proteomes" id="UP000799766"/>
    </source>
</evidence>